<comment type="function">
    <text evidence="1 9">May be involved in recombinational repair of damaged DNA.</text>
</comment>
<evidence type="ECO:0000256" key="3">
    <source>
        <dbReference type="ARBA" id="ARBA00021315"/>
    </source>
</evidence>
<evidence type="ECO:0000256" key="8">
    <source>
        <dbReference type="ARBA" id="ARBA00033408"/>
    </source>
</evidence>
<keyword evidence="7 9" id="KW-0234">DNA repair</keyword>
<comment type="similarity">
    <text evidence="2 9">Belongs to the RecN family.</text>
</comment>
<dbReference type="Proteomes" id="UP000594001">
    <property type="component" value="Chromosome"/>
</dbReference>
<dbReference type="AlphaFoldDB" id="A0A7L9RTL9"/>
<dbReference type="PIRSF" id="PIRSF003128">
    <property type="entry name" value="RecN"/>
    <property type="match status" value="1"/>
</dbReference>
<evidence type="ECO:0000256" key="5">
    <source>
        <dbReference type="ARBA" id="ARBA00022763"/>
    </source>
</evidence>
<accession>A0A7L9RTL9</accession>
<keyword evidence="5 9" id="KW-0227">DNA damage</keyword>
<feature type="coiled-coil region" evidence="10">
    <location>
        <begin position="165"/>
        <end position="192"/>
    </location>
</feature>
<evidence type="ECO:0000313" key="12">
    <source>
        <dbReference type="EMBL" id="QOL19934.1"/>
    </source>
</evidence>
<organism evidence="12 13">
    <name type="scientific">Candidatus Bodocaedibacter vickermanii</name>
    <dbReference type="NCBI Taxonomy" id="2741701"/>
    <lineage>
        <taxon>Bacteria</taxon>
        <taxon>Pseudomonadati</taxon>
        <taxon>Pseudomonadota</taxon>
        <taxon>Alphaproteobacteria</taxon>
        <taxon>Holosporales</taxon>
        <taxon>Candidatus Paracaedibacteraceae</taxon>
        <taxon>Candidatus Bodocaedibacter</taxon>
    </lineage>
</organism>
<dbReference type="CDD" id="cd03241">
    <property type="entry name" value="ABC_RecN"/>
    <property type="match status" value="2"/>
</dbReference>
<protein>
    <recommendedName>
        <fullName evidence="3 9">DNA repair protein RecN</fullName>
    </recommendedName>
    <alternativeName>
        <fullName evidence="8 9">Recombination protein N</fullName>
    </alternativeName>
</protein>
<dbReference type="KEGG" id="pbal:CPBP_00706"/>
<dbReference type="RefSeq" id="WP_350331491.1">
    <property type="nucleotide sequence ID" value="NZ_CP054719.1"/>
</dbReference>
<dbReference type="GO" id="GO:0006310">
    <property type="term" value="P:DNA recombination"/>
    <property type="evidence" value="ECO:0007669"/>
    <property type="project" value="InterPro"/>
</dbReference>
<dbReference type="SUPFAM" id="SSF52540">
    <property type="entry name" value="P-loop containing nucleoside triphosphate hydrolases"/>
    <property type="match status" value="1"/>
</dbReference>
<dbReference type="GO" id="GO:0005524">
    <property type="term" value="F:ATP binding"/>
    <property type="evidence" value="ECO:0007669"/>
    <property type="project" value="UniProtKB-KW"/>
</dbReference>
<sequence>MLVRLDIENVAIIKKSALTFDSGLTVFTGQTGAGKSILLDSLSLCLGARADTDLIRHGQDKAIVSAVFNIDQRTPIYNLLSEHGIPAETSELVVRRILVRDGNSRCFLNDYPVSLGLIKLVSNHLMEIHQQFDRMLDASAHRSVLDEYAGHSEVLSTTKEIFNQWKQAESELEDHRLRMEQALRDKEYLEHKVKELSDFAPQLNEEQTLVEQRTFIKQKEAILKAYHTVADAFDGDIKSAGLHAYKTLSKFDDATSISLCEAMDRVLSDMTEISARANDHLNSLMDKSLSLSTIEDRLFELRQLARKYKCMPDELSNSLEEAINLLNVVHDASAGVKKLEQSVENFKHAFAKVAAELSERRKDKAAELDRLIAIELPPLKLGSVKFATNITPLNESHWQSAGIDVVEFLVDMNQQGIMLPLNKVASGGEMARLMLALKVCLARSGSTPGLVFDEVDSGVGGDVANAVGQRLRQLSKHLQVLVITHSPQVASAGDIHWVIEKTMEPDGVETRPMLLTLNQRIDEIARMMAGDHITPEAKAAAAVLLNQRT</sequence>
<proteinExistence type="inferred from homology"/>
<feature type="domain" description="RecF/RecN/SMC N-terminal" evidence="11">
    <location>
        <begin position="2"/>
        <end position="494"/>
    </location>
</feature>
<evidence type="ECO:0000313" key="13">
    <source>
        <dbReference type="Proteomes" id="UP000594001"/>
    </source>
</evidence>
<keyword evidence="4" id="KW-0547">Nucleotide-binding</keyword>
<evidence type="ECO:0000256" key="2">
    <source>
        <dbReference type="ARBA" id="ARBA00009441"/>
    </source>
</evidence>
<dbReference type="GO" id="GO:0009432">
    <property type="term" value="P:SOS response"/>
    <property type="evidence" value="ECO:0007669"/>
    <property type="project" value="TreeGrafter"/>
</dbReference>
<evidence type="ECO:0000256" key="1">
    <source>
        <dbReference type="ARBA" id="ARBA00003618"/>
    </source>
</evidence>
<keyword evidence="6" id="KW-0067">ATP-binding</keyword>
<dbReference type="GO" id="GO:0006281">
    <property type="term" value="P:DNA repair"/>
    <property type="evidence" value="ECO:0007669"/>
    <property type="project" value="UniProtKB-KW"/>
</dbReference>
<dbReference type="InterPro" id="IPR004604">
    <property type="entry name" value="DNA_recomb/repair_RecN"/>
</dbReference>
<keyword evidence="13" id="KW-1185">Reference proteome</keyword>
<evidence type="ECO:0000256" key="9">
    <source>
        <dbReference type="PIRNR" id="PIRNR003128"/>
    </source>
</evidence>
<evidence type="ECO:0000256" key="10">
    <source>
        <dbReference type="SAM" id="Coils"/>
    </source>
</evidence>
<gene>
    <name evidence="12" type="primary">recN</name>
    <name evidence="12" type="ORF">CPBP_00706</name>
</gene>
<dbReference type="NCBIfam" id="TIGR00634">
    <property type="entry name" value="recN"/>
    <property type="match status" value="1"/>
</dbReference>
<dbReference type="Gene3D" id="3.40.50.300">
    <property type="entry name" value="P-loop containing nucleotide triphosphate hydrolases"/>
    <property type="match status" value="2"/>
</dbReference>
<reference evidence="12 13" key="1">
    <citation type="submission" date="2020-06" db="EMBL/GenBank/DDBJ databases">
        <title>The endosymbiont of the kinetoplastid Bodo saltans is a Paracaedibacter-like alpha-proteobacterium possessing a putative toxin-antitoxin system.</title>
        <authorList>
            <person name="Midha S."/>
            <person name="Rigden D.J."/>
            <person name="Siozios S."/>
            <person name="Hurst G.D.D."/>
            <person name="Jackson A.P."/>
        </authorList>
    </citation>
    <scope>NUCLEOTIDE SEQUENCE [LARGE SCALE GENOMIC DNA]</scope>
    <source>
        <strain evidence="12">Lake Konstanz</strain>
    </source>
</reference>
<dbReference type="GO" id="GO:0043590">
    <property type="term" value="C:bacterial nucleoid"/>
    <property type="evidence" value="ECO:0007669"/>
    <property type="project" value="TreeGrafter"/>
</dbReference>
<evidence type="ECO:0000256" key="6">
    <source>
        <dbReference type="ARBA" id="ARBA00022840"/>
    </source>
</evidence>
<evidence type="ECO:0000256" key="4">
    <source>
        <dbReference type="ARBA" id="ARBA00022741"/>
    </source>
</evidence>
<name>A0A7L9RTL9_9PROT</name>
<dbReference type="Pfam" id="PF02463">
    <property type="entry name" value="SMC_N"/>
    <property type="match status" value="1"/>
</dbReference>
<evidence type="ECO:0000256" key="7">
    <source>
        <dbReference type="ARBA" id="ARBA00023204"/>
    </source>
</evidence>
<evidence type="ECO:0000259" key="11">
    <source>
        <dbReference type="Pfam" id="PF02463"/>
    </source>
</evidence>
<dbReference type="PANTHER" id="PTHR11059">
    <property type="entry name" value="DNA REPAIR PROTEIN RECN"/>
    <property type="match status" value="1"/>
</dbReference>
<dbReference type="EMBL" id="CP054719">
    <property type="protein sequence ID" value="QOL19934.1"/>
    <property type="molecule type" value="Genomic_DNA"/>
</dbReference>
<dbReference type="InterPro" id="IPR003395">
    <property type="entry name" value="RecF/RecN/SMC_N"/>
</dbReference>
<dbReference type="PANTHER" id="PTHR11059:SF0">
    <property type="entry name" value="DNA REPAIR PROTEIN RECN"/>
    <property type="match status" value="1"/>
</dbReference>
<dbReference type="InterPro" id="IPR027417">
    <property type="entry name" value="P-loop_NTPase"/>
</dbReference>
<keyword evidence="10" id="KW-0175">Coiled coil</keyword>